<evidence type="ECO:0000313" key="3">
    <source>
        <dbReference type="EMBL" id="UMM40019.1"/>
    </source>
</evidence>
<gene>
    <name evidence="2" type="ORF">L3Y34_010933</name>
    <name evidence="3" type="ORF">L5515_016816</name>
</gene>
<reference evidence="3 5" key="1">
    <citation type="submission" date="2022-04" db="EMBL/GenBank/DDBJ databases">
        <title>Chromosome-level reference genomes for two strains of Caenorhabditis briggsae: an improved platform for comparative genomics.</title>
        <authorList>
            <person name="Stevens L."/>
            <person name="Andersen E."/>
        </authorList>
    </citation>
    <scope>NUCLEOTIDE SEQUENCE [LARGE SCALE GENOMIC DNA]</scope>
    <source>
        <strain evidence="3">VX34</strain>
        <tissue evidence="3">Whole-organism</tissue>
    </source>
</reference>
<dbReference type="EMBL" id="CP090896">
    <property type="protein sequence ID" value="ULT80715.1"/>
    <property type="molecule type" value="Genomic_DNA"/>
</dbReference>
<proteinExistence type="predicted"/>
<dbReference type="EMBL" id="CP092625">
    <property type="protein sequence ID" value="UMM40019.1"/>
    <property type="molecule type" value="Genomic_DNA"/>
</dbReference>
<organism evidence="3 5">
    <name type="scientific">Caenorhabditis briggsae</name>
    <dbReference type="NCBI Taxonomy" id="6238"/>
    <lineage>
        <taxon>Eukaryota</taxon>
        <taxon>Metazoa</taxon>
        <taxon>Ecdysozoa</taxon>
        <taxon>Nematoda</taxon>
        <taxon>Chromadorea</taxon>
        <taxon>Rhabditida</taxon>
        <taxon>Rhabditina</taxon>
        <taxon>Rhabditomorpha</taxon>
        <taxon>Rhabditoidea</taxon>
        <taxon>Rhabditidae</taxon>
        <taxon>Peloderinae</taxon>
        <taxon>Caenorhabditis</taxon>
    </lineage>
</organism>
<protein>
    <submittedName>
        <fullName evidence="3">Uncharacterized protein</fullName>
    </submittedName>
</protein>
<evidence type="ECO:0000313" key="5">
    <source>
        <dbReference type="Proteomes" id="UP000829354"/>
    </source>
</evidence>
<reference evidence="2 4" key="2">
    <citation type="submission" date="2022-05" db="EMBL/GenBank/DDBJ databases">
        <title>Chromosome-level reference genomes for two strains of Caenorhabditis briggsae: an improved platform for comparative genomics.</title>
        <authorList>
            <person name="Stevens L."/>
            <person name="Andersen E.C."/>
        </authorList>
    </citation>
    <scope>NUCLEOTIDE SEQUENCE [LARGE SCALE GENOMIC DNA]</scope>
    <source>
        <strain evidence="2">QX1410_ONT</strain>
        <tissue evidence="2">Whole-organism</tissue>
    </source>
</reference>
<feature type="transmembrane region" description="Helical" evidence="1">
    <location>
        <begin position="12"/>
        <end position="32"/>
    </location>
</feature>
<evidence type="ECO:0000256" key="1">
    <source>
        <dbReference type="SAM" id="Phobius"/>
    </source>
</evidence>
<keyword evidence="1" id="KW-1133">Transmembrane helix</keyword>
<evidence type="ECO:0000313" key="4">
    <source>
        <dbReference type="Proteomes" id="UP000827892"/>
    </source>
</evidence>
<dbReference type="Proteomes" id="UP000829354">
    <property type="component" value="Chromosome X"/>
</dbReference>
<name>A0AAE9JP82_CAEBR</name>
<keyword evidence="5" id="KW-1185">Reference proteome</keyword>
<evidence type="ECO:0000313" key="2">
    <source>
        <dbReference type="EMBL" id="ULT80715.1"/>
    </source>
</evidence>
<sequence>MFALPELSKDTVLSVFVLVICFLKYVQVFVVYHQGFFFIRFEVNNYDYVFFERIHGYNPMIPHRVQTVDQERALEEVEEETEIMI</sequence>
<keyword evidence="1" id="KW-0812">Transmembrane</keyword>
<accession>A0AAE9JP82</accession>
<dbReference type="Proteomes" id="UP000827892">
    <property type="component" value="Chromosome X"/>
</dbReference>
<dbReference type="AlphaFoldDB" id="A0AAE9JP82"/>
<keyword evidence="1" id="KW-0472">Membrane</keyword>